<evidence type="ECO:0000256" key="6">
    <source>
        <dbReference type="SAM" id="Phobius"/>
    </source>
</evidence>
<dbReference type="PROSITE" id="PS50850">
    <property type="entry name" value="MFS"/>
    <property type="match status" value="1"/>
</dbReference>
<evidence type="ECO:0000256" key="5">
    <source>
        <dbReference type="ARBA" id="ARBA00023136"/>
    </source>
</evidence>
<feature type="transmembrane region" description="Helical" evidence="6">
    <location>
        <begin position="280"/>
        <end position="300"/>
    </location>
</feature>
<dbReference type="OrthoDB" id="9812221at2"/>
<feature type="transmembrane region" description="Helical" evidence="6">
    <location>
        <begin position="90"/>
        <end position="108"/>
    </location>
</feature>
<keyword evidence="5 6" id="KW-0472">Membrane</keyword>
<dbReference type="AlphaFoldDB" id="A0A508SSL5"/>
<dbReference type="PANTHER" id="PTHR42718:SF9">
    <property type="entry name" value="MAJOR FACILITATOR SUPERFAMILY MULTIDRUG TRANSPORTER MFSC"/>
    <property type="match status" value="1"/>
</dbReference>
<dbReference type="Proteomes" id="UP000328092">
    <property type="component" value="Unassembled WGS sequence"/>
</dbReference>
<keyword evidence="4 6" id="KW-1133">Transmembrane helix</keyword>
<protein>
    <submittedName>
        <fullName evidence="8">Multidrug export protein EmrB</fullName>
    </submittedName>
</protein>
<evidence type="ECO:0000256" key="3">
    <source>
        <dbReference type="ARBA" id="ARBA00022692"/>
    </source>
</evidence>
<feature type="transmembrane region" description="Helical" evidence="6">
    <location>
        <begin position="20"/>
        <end position="37"/>
    </location>
</feature>
<feature type="transmembrane region" description="Helical" evidence="6">
    <location>
        <begin position="114"/>
        <end position="137"/>
    </location>
</feature>
<keyword evidence="3 6" id="KW-0812">Transmembrane</keyword>
<dbReference type="InterPro" id="IPR020846">
    <property type="entry name" value="MFS_dom"/>
</dbReference>
<feature type="transmembrane region" description="Helical" evidence="6">
    <location>
        <begin position="491"/>
        <end position="514"/>
    </location>
</feature>
<feature type="transmembrane region" description="Helical" evidence="6">
    <location>
        <begin position="320"/>
        <end position="339"/>
    </location>
</feature>
<feature type="transmembrane region" description="Helical" evidence="6">
    <location>
        <begin position="61"/>
        <end position="83"/>
    </location>
</feature>
<proteinExistence type="predicted"/>
<dbReference type="Pfam" id="PF07690">
    <property type="entry name" value="MFS_1"/>
    <property type="match status" value="1"/>
</dbReference>
<dbReference type="EMBL" id="CAADFC020000003">
    <property type="protein sequence ID" value="VIO64976.1"/>
    <property type="molecule type" value="Genomic_DNA"/>
</dbReference>
<dbReference type="InterPro" id="IPR036259">
    <property type="entry name" value="MFS_trans_sf"/>
</dbReference>
<gene>
    <name evidence="8" type="primary">emrB_1</name>
    <name evidence="8" type="ORF">CI1B_00700</name>
</gene>
<feature type="transmembrane region" description="Helical" evidence="6">
    <location>
        <begin position="236"/>
        <end position="260"/>
    </location>
</feature>
<feature type="domain" description="Major facilitator superfamily (MFS) profile" evidence="7">
    <location>
        <begin position="24"/>
        <end position="519"/>
    </location>
</feature>
<name>A0A508SSL5_9BRAD</name>
<sequence>MAESDDRNSGPVSQGGVARYPLFAVGAVLLGAFLANFDSRLTTVGLPDLRGAFSLGFDEGAWLSTAAIGSQIFVAPAVAWLATVFGLCRVLGIPSLVYAVVSFVIPFVHDYTTLIALSIAHGMLLGTFVPATLMIILRNLPIRWWLPAISIYSIRVGFALDSSSSLVGLYVEHLGWPWLYWQGALIAPLMGLMVYLGTPNEPVNRDLLRHADWGGMLLLGAGVSMVYAGLDQGNRLDWLASGTVMALLIGGGLLIAAFMINETLVRQPWAHFNVLFSRNIGLSLIVILLYTLTSLSNSSLVPNFLGTIAALRPEQSGVLLLTYGALPMFALVPISIFLLRHLDPRIVVVLGFSAFAAANLWGTLLTHVWAREDFVGIVLLMSVGQAFTLLPIIIMALSNSDPSRATAFAAYIQISRLGGAEIGIALMGTWLRVREQIHSNYLGQYVQHGDSDVLRLLQRMAEDFSANGAGAAMGRAMGMLAARVQREANTLAYIDGFWLCFWFAMLALCLVALITRAPQGPLTPVPLNFVKNLFRKRGAAAT</sequence>
<dbReference type="InterPro" id="IPR011701">
    <property type="entry name" value="MFS"/>
</dbReference>
<dbReference type="RefSeq" id="WP_139856941.1">
    <property type="nucleotide sequence ID" value="NZ_CAADFC020000003.1"/>
</dbReference>
<feature type="transmembrane region" description="Helical" evidence="6">
    <location>
        <begin position="346"/>
        <end position="368"/>
    </location>
</feature>
<organism evidence="8 9">
    <name type="scientific">Bradyrhizobium ivorense</name>
    <dbReference type="NCBI Taxonomy" id="2511166"/>
    <lineage>
        <taxon>Bacteria</taxon>
        <taxon>Pseudomonadati</taxon>
        <taxon>Pseudomonadota</taxon>
        <taxon>Alphaproteobacteria</taxon>
        <taxon>Hyphomicrobiales</taxon>
        <taxon>Nitrobacteraceae</taxon>
        <taxon>Bradyrhizobium</taxon>
    </lineage>
</organism>
<evidence type="ECO:0000256" key="1">
    <source>
        <dbReference type="ARBA" id="ARBA00004141"/>
    </source>
</evidence>
<evidence type="ECO:0000313" key="9">
    <source>
        <dbReference type="Proteomes" id="UP000328092"/>
    </source>
</evidence>
<reference evidence="8" key="1">
    <citation type="submission" date="2019-02" db="EMBL/GenBank/DDBJ databases">
        <authorList>
            <person name="Pothier F.J."/>
        </authorList>
    </citation>
    <scope>NUCLEOTIDE SEQUENCE</scope>
    <source>
        <strain evidence="8">CI-1B</strain>
    </source>
</reference>
<evidence type="ECO:0000256" key="2">
    <source>
        <dbReference type="ARBA" id="ARBA00022448"/>
    </source>
</evidence>
<accession>A0A508SSL5</accession>
<evidence type="ECO:0000313" key="8">
    <source>
        <dbReference type="EMBL" id="VIO64976.1"/>
    </source>
</evidence>
<dbReference type="Gene3D" id="1.20.1250.20">
    <property type="entry name" value="MFS general substrate transporter like domains"/>
    <property type="match status" value="1"/>
</dbReference>
<dbReference type="GO" id="GO:0016020">
    <property type="term" value="C:membrane"/>
    <property type="evidence" value="ECO:0007669"/>
    <property type="project" value="UniProtKB-SubCell"/>
</dbReference>
<comment type="subcellular location">
    <subcellularLocation>
        <location evidence="1">Membrane</location>
        <topology evidence="1">Multi-pass membrane protein</topology>
    </subcellularLocation>
</comment>
<dbReference type="PANTHER" id="PTHR42718">
    <property type="entry name" value="MAJOR FACILITATOR SUPERFAMILY MULTIDRUG TRANSPORTER MFSC"/>
    <property type="match status" value="1"/>
</dbReference>
<feature type="transmembrane region" description="Helical" evidence="6">
    <location>
        <begin position="210"/>
        <end position="230"/>
    </location>
</feature>
<feature type="transmembrane region" description="Helical" evidence="6">
    <location>
        <begin position="374"/>
        <end position="397"/>
    </location>
</feature>
<keyword evidence="2" id="KW-0813">Transport</keyword>
<dbReference type="SUPFAM" id="SSF103473">
    <property type="entry name" value="MFS general substrate transporter"/>
    <property type="match status" value="1"/>
</dbReference>
<feature type="transmembrane region" description="Helical" evidence="6">
    <location>
        <begin position="180"/>
        <end position="198"/>
    </location>
</feature>
<evidence type="ECO:0000259" key="7">
    <source>
        <dbReference type="PROSITE" id="PS50850"/>
    </source>
</evidence>
<evidence type="ECO:0000256" key="4">
    <source>
        <dbReference type="ARBA" id="ARBA00022989"/>
    </source>
</evidence>
<dbReference type="GO" id="GO:0022857">
    <property type="term" value="F:transmembrane transporter activity"/>
    <property type="evidence" value="ECO:0007669"/>
    <property type="project" value="InterPro"/>
</dbReference>
<comment type="caution">
    <text evidence="8">The sequence shown here is derived from an EMBL/GenBank/DDBJ whole genome shotgun (WGS) entry which is preliminary data.</text>
</comment>
<keyword evidence="9" id="KW-1185">Reference proteome</keyword>